<evidence type="ECO:0000313" key="4">
    <source>
        <dbReference type="EMBL" id="TDU25713.1"/>
    </source>
</evidence>
<dbReference type="AlphaFoldDB" id="A0A4R7NWV6"/>
<accession>A0A4R7NWV6</accession>
<dbReference type="InterPro" id="IPR006143">
    <property type="entry name" value="RND_pump_MFP"/>
</dbReference>
<feature type="domain" description="CusB-like beta-barrel" evidence="3">
    <location>
        <begin position="230"/>
        <end position="303"/>
    </location>
</feature>
<dbReference type="InterPro" id="IPR058625">
    <property type="entry name" value="MdtA-like_BSH"/>
</dbReference>
<evidence type="ECO:0000256" key="1">
    <source>
        <dbReference type="ARBA" id="ARBA00009477"/>
    </source>
</evidence>
<dbReference type="Gene3D" id="2.40.50.100">
    <property type="match status" value="1"/>
</dbReference>
<dbReference type="Pfam" id="PF25917">
    <property type="entry name" value="BSH_RND"/>
    <property type="match status" value="1"/>
</dbReference>
<gene>
    <name evidence="4" type="ORF">DFR24_4158</name>
</gene>
<dbReference type="PANTHER" id="PTHR30469">
    <property type="entry name" value="MULTIDRUG RESISTANCE PROTEIN MDTA"/>
    <property type="match status" value="1"/>
</dbReference>
<proteinExistence type="inferred from homology"/>
<dbReference type="Gene3D" id="2.40.30.170">
    <property type="match status" value="1"/>
</dbReference>
<dbReference type="Pfam" id="PF25954">
    <property type="entry name" value="Beta-barrel_RND_2"/>
    <property type="match status" value="1"/>
</dbReference>
<feature type="domain" description="Multidrug resistance protein MdtA-like barrel-sandwich hybrid" evidence="2">
    <location>
        <begin position="84"/>
        <end position="218"/>
    </location>
</feature>
<dbReference type="EMBL" id="SOBT01000011">
    <property type="protein sequence ID" value="TDU25713.1"/>
    <property type="molecule type" value="Genomic_DNA"/>
</dbReference>
<dbReference type="Gene3D" id="2.40.420.20">
    <property type="match status" value="1"/>
</dbReference>
<protein>
    <submittedName>
        <fullName evidence="4">Multidrug efflux system membrane fusion protein</fullName>
    </submittedName>
</protein>
<dbReference type="Gene3D" id="1.10.287.470">
    <property type="entry name" value="Helix hairpin bin"/>
    <property type="match status" value="1"/>
</dbReference>
<comment type="caution">
    <text evidence="4">The sequence shown here is derived from an EMBL/GenBank/DDBJ whole genome shotgun (WGS) entry which is preliminary data.</text>
</comment>
<keyword evidence="5" id="KW-1185">Reference proteome</keyword>
<organism evidence="4 5">
    <name type="scientific">Panacagrimonas perspica</name>
    <dbReference type="NCBI Taxonomy" id="381431"/>
    <lineage>
        <taxon>Bacteria</taxon>
        <taxon>Pseudomonadati</taxon>
        <taxon>Pseudomonadota</taxon>
        <taxon>Gammaproteobacteria</taxon>
        <taxon>Nevskiales</taxon>
        <taxon>Nevskiaceae</taxon>
        <taxon>Panacagrimonas</taxon>
    </lineage>
</organism>
<dbReference type="NCBIfam" id="TIGR01730">
    <property type="entry name" value="RND_mfp"/>
    <property type="match status" value="1"/>
</dbReference>
<evidence type="ECO:0000313" key="5">
    <source>
        <dbReference type="Proteomes" id="UP000295341"/>
    </source>
</evidence>
<evidence type="ECO:0000259" key="2">
    <source>
        <dbReference type="Pfam" id="PF25917"/>
    </source>
</evidence>
<dbReference type="PANTHER" id="PTHR30469:SF18">
    <property type="entry name" value="RESISTANCE-NODULATION-CELL DIVISION (RND) EFFLUX MEMBRANE FUSION PROTEIN-RELATED"/>
    <property type="match status" value="1"/>
</dbReference>
<reference evidence="4 5" key="1">
    <citation type="submission" date="2019-03" db="EMBL/GenBank/DDBJ databases">
        <title>Genomic Encyclopedia of Type Strains, Phase IV (KMG-IV): sequencing the most valuable type-strain genomes for metagenomic binning, comparative biology and taxonomic classification.</title>
        <authorList>
            <person name="Goeker M."/>
        </authorList>
    </citation>
    <scope>NUCLEOTIDE SEQUENCE [LARGE SCALE GENOMIC DNA]</scope>
    <source>
        <strain evidence="4 5">DSM 26377</strain>
    </source>
</reference>
<sequence>MYYSVQYIGTVTVTAATGSVGTMMKIHPCGCYAALLVAGLVAGCSRDAAPVNAARPVVVESPQPLGGATGVELFPGSVHARTEADLSFRVPGKIAERKVDMGARVVRGTVLAVLDPEDAQLNLDAARAALKAAEADAWLAQEEERRYTDLKARGHVGQSAVDSRTNTSKLAQARLSQARSQLNLAQNQSSYTKLTADSAGVVTQVLAEPGNVVNAGQPVVRFAADGEREVHIDVPEGRIDALAKSPTVAVEIYSQPGKRYEGRIREINPQADPATRTHDARVTIVDADAAVQLGVTATVMTADTADGKTFRLPATALGSVDKHHATVWTVVAGENGANTVKPVPVQVLQYLDGVVIVAGPITTKDRLVTAGVHRLVEGMAVQPIDRAAKAAL</sequence>
<dbReference type="OrthoDB" id="9806939at2"/>
<evidence type="ECO:0000259" key="3">
    <source>
        <dbReference type="Pfam" id="PF25954"/>
    </source>
</evidence>
<comment type="similarity">
    <text evidence="1">Belongs to the membrane fusion protein (MFP) (TC 8.A.1) family.</text>
</comment>
<dbReference type="GO" id="GO:0015562">
    <property type="term" value="F:efflux transmembrane transporter activity"/>
    <property type="evidence" value="ECO:0007669"/>
    <property type="project" value="TreeGrafter"/>
</dbReference>
<name>A0A4R7NWV6_9GAMM</name>
<dbReference type="Proteomes" id="UP000295341">
    <property type="component" value="Unassembled WGS sequence"/>
</dbReference>
<dbReference type="GO" id="GO:1990281">
    <property type="term" value="C:efflux pump complex"/>
    <property type="evidence" value="ECO:0007669"/>
    <property type="project" value="TreeGrafter"/>
</dbReference>
<dbReference type="InterPro" id="IPR058792">
    <property type="entry name" value="Beta-barrel_RND_2"/>
</dbReference>
<dbReference type="SUPFAM" id="SSF111369">
    <property type="entry name" value="HlyD-like secretion proteins"/>
    <property type="match status" value="1"/>
</dbReference>